<dbReference type="Proteomes" id="UP001292084">
    <property type="component" value="Unassembled WGS sequence"/>
</dbReference>
<comment type="function">
    <text evidence="3">Catalyzes the reversible isomerization-deamination of glucosamine 6-phosphate (GlcN6P) to form fructose 6-phosphate (Fru6P) and ammonium ion.</text>
</comment>
<keyword evidence="6" id="KW-1185">Reference proteome</keyword>
<reference evidence="5 6" key="1">
    <citation type="submission" date="2023-12" db="EMBL/GenBank/DDBJ databases">
        <title>Jeotgalibacillus haloalkaliphilus sp. nov., a novel salt-tolerant bacteria, isolated from the estuary of the Fenhe River into the Yellow River.</title>
        <authorList>
            <person name="Li Y."/>
        </authorList>
    </citation>
    <scope>NUCLEOTIDE SEQUENCE [LARGE SCALE GENOMIC DNA]</scope>
    <source>
        <strain evidence="5 6">HH7-29</strain>
    </source>
</reference>
<feature type="active site" description="For ring-opening step" evidence="3">
    <location>
        <position position="143"/>
    </location>
</feature>
<accession>A0ABU5KHJ8</accession>
<dbReference type="PANTHER" id="PTHR11280:SF5">
    <property type="entry name" value="GLUCOSAMINE-6-PHOSPHATE ISOMERASE"/>
    <property type="match status" value="1"/>
</dbReference>
<feature type="active site" description="For ring-opening step" evidence="3">
    <location>
        <position position="136"/>
    </location>
</feature>
<comment type="caution">
    <text evidence="5">The sequence shown here is derived from an EMBL/GenBank/DDBJ whole genome shotgun (WGS) entry which is preliminary data.</text>
</comment>
<protein>
    <recommendedName>
        <fullName evidence="3">Glucosamine-6-phosphate deaminase</fullName>
        <ecNumber evidence="3">3.5.99.6</ecNumber>
    </recommendedName>
    <alternativeName>
        <fullName evidence="3">GlcN6P deaminase</fullName>
        <shortName evidence="3">GNPDA</shortName>
    </alternativeName>
    <alternativeName>
        <fullName evidence="3">Glucosamine-6-phosphate isomerase</fullName>
    </alternativeName>
</protein>
<dbReference type="InterPro" id="IPR004547">
    <property type="entry name" value="Glucosamine6P_isomerase"/>
</dbReference>
<comment type="similarity">
    <text evidence="3">Belongs to the glucosamine/galactosamine-6-phosphate isomerase family. NagB subfamily.</text>
</comment>
<organism evidence="5 6">
    <name type="scientific">Jeotgalibacillus haloalkalitolerans</name>
    <dbReference type="NCBI Taxonomy" id="3104292"/>
    <lineage>
        <taxon>Bacteria</taxon>
        <taxon>Bacillati</taxon>
        <taxon>Bacillota</taxon>
        <taxon>Bacilli</taxon>
        <taxon>Bacillales</taxon>
        <taxon>Caryophanaceae</taxon>
        <taxon>Jeotgalibacillus</taxon>
    </lineage>
</organism>
<dbReference type="InterPro" id="IPR006148">
    <property type="entry name" value="Glc/Gal-6P_isomerase"/>
</dbReference>
<evidence type="ECO:0000313" key="6">
    <source>
        <dbReference type="Proteomes" id="UP001292084"/>
    </source>
</evidence>
<dbReference type="NCBIfam" id="TIGR00502">
    <property type="entry name" value="nagB"/>
    <property type="match status" value="1"/>
</dbReference>
<dbReference type="HAMAP" id="MF_01241">
    <property type="entry name" value="GlcN6P_deamin"/>
    <property type="match status" value="1"/>
</dbReference>
<feature type="active site" description="Proton acceptor; for ring-opening step" evidence="3">
    <location>
        <position position="138"/>
    </location>
</feature>
<feature type="domain" description="Glucosamine/galactosamine-6-phosphate isomerase" evidence="4">
    <location>
        <begin position="18"/>
        <end position="223"/>
    </location>
</feature>
<comment type="pathway">
    <text evidence="3">Amino-sugar metabolism; N-acetylneuraminate degradation; D-fructose 6-phosphate from N-acetylneuraminate: step 5/5.</text>
</comment>
<dbReference type="CDD" id="cd01399">
    <property type="entry name" value="GlcN6P_deaminase"/>
    <property type="match status" value="1"/>
</dbReference>
<dbReference type="Pfam" id="PF01182">
    <property type="entry name" value="Glucosamine_iso"/>
    <property type="match status" value="1"/>
</dbReference>
<gene>
    <name evidence="3 5" type="primary">nagB</name>
    <name evidence="5" type="ORF">UFB30_00600</name>
</gene>
<evidence type="ECO:0000256" key="2">
    <source>
        <dbReference type="ARBA" id="ARBA00023277"/>
    </source>
</evidence>
<proteinExistence type="inferred from homology"/>
<name>A0ABU5KHJ8_9BACL</name>
<dbReference type="InterPro" id="IPR037171">
    <property type="entry name" value="NagB/RpiA_transferase-like"/>
</dbReference>
<dbReference type="PANTHER" id="PTHR11280">
    <property type="entry name" value="GLUCOSAMINE-6-PHOSPHATE ISOMERASE"/>
    <property type="match status" value="1"/>
</dbReference>
<dbReference type="SUPFAM" id="SSF100950">
    <property type="entry name" value="NagB/RpiA/CoA transferase-like"/>
    <property type="match status" value="1"/>
</dbReference>
<comment type="catalytic activity">
    <reaction evidence="3">
        <text>alpha-D-glucosamine 6-phosphate + H2O = beta-D-fructose 6-phosphate + NH4(+)</text>
        <dbReference type="Rhea" id="RHEA:12172"/>
        <dbReference type="ChEBI" id="CHEBI:15377"/>
        <dbReference type="ChEBI" id="CHEBI:28938"/>
        <dbReference type="ChEBI" id="CHEBI:57634"/>
        <dbReference type="ChEBI" id="CHEBI:75989"/>
        <dbReference type="EC" id="3.5.99.6"/>
    </reaction>
</comment>
<keyword evidence="2 3" id="KW-0119">Carbohydrate metabolism</keyword>
<evidence type="ECO:0000259" key="4">
    <source>
        <dbReference type="Pfam" id="PF01182"/>
    </source>
</evidence>
<evidence type="ECO:0000256" key="1">
    <source>
        <dbReference type="ARBA" id="ARBA00022801"/>
    </source>
</evidence>
<keyword evidence="1 3" id="KW-0378">Hydrolase</keyword>
<dbReference type="EC" id="3.5.99.6" evidence="3"/>
<sequence>MKLMLTKDYDELSKCGADLIMAQINAKQDSVLGLATGSSPLGCYQELIQRCQNNLVTFKYVSSLNLDEYIGLSPEHQQSYRYFMNHHFFNQININQNHTYLPNGVHPNLEQACIEYETKIDQVGPPDIQILGIGANGHIGFNEPGSSFSSYTHIVKLAHSTRQANARFFRSIDEVPTHAITMGISSILKSKKIILMASGQQKAEAIKRLLDGEKNEQFPASSLFDHPDVTLIVDKEAYELVETENLARC</sequence>
<evidence type="ECO:0000313" key="5">
    <source>
        <dbReference type="EMBL" id="MDZ5710691.1"/>
    </source>
</evidence>
<dbReference type="Gene3D" id="3.40.50.1360">
    <property type="match status" value="1"/>
</dbReference>
<feature type="active site" description="Proton acceptor; for enolization step" evidence="3">
    <location>
        <position position="67"/>
    </location>
</feature>
<dbReference type="RefSeq" id="WP_322419732.1">
    <property type="nucleotide sequence ID" value="NZ_JAXQNN010000001.1"/>
</dbReference>
<comment type="caution">
    <text evidence="3">Lacks conserved residue(s) required for the propagation of feature annotation.</text>
</comment>
<dbReference type="GO" id="GO:0004342">
    <property type="term" value="F:glucosamine-6-phosphate deaminase activity"/>
    <property type="evidence" value="ECO:0007669"/>
    <property type="project" value="UniProtKB-EC"/>
</dbReference>
<dbReference type="EMBL" id="JAXQNN010000001">
    <property type="protein sequence ID" value="MDZ5710691.1"/>
    <property type="molecule type" value="Genomic_DNA"/>
</dbReference>
<evidence type="ECO:0000256" key="3">
    <source>
        <dbReference type="HAMAP-Rule" id="MF_01241"/>
    </source>
</evidence>